<dbReference type="EMBL" id="JPOX01000052">
    <property type="protein sequence ID" value="KFX41916.1"/>
    <property type="molecule type" value="Genomic_DNA"/>
</dbReference>
<protein>
    <submittedName>
        <fullName evidence="1">Uncharacterized protein</fullName>
    </submittedName>
</protein>
<comment type="caution">
    <text evidence="1">The sequence shown here is derived from an EMBL/GenBank/DDBJ whole genome shotgun (WGS) entry which is preliminary data.</text>
</comment>
<name>A0A093V5B8_TALMA</name>
<organism evidence="1">
    <name type="scientific">Talaromyces marneffei PM1</name>
    <dbReference type="NCBI Taxonomy" id="1077442"/>
    <lineage>
        <taxon>Eukaryota</taxon>
        <taxon>Fungi</taxon>
        <taxon>Dikarya</taxon>
        <taxon>Ascomycota</taxon>
        <taxon>Pezizomycotina</taxon>
        <taxon>Eurotiomycetes</taxon>
        <taxon>Eurotiomycetidae</taxon>
        <taxon>Eurotiales</taxon>
        <taxon>Trichocomaceae</taxon>
        <taxon>Talaromyces</taxon>
        <taxon>Talaromyces sect. Talaromyces</taxon>
    </lineage>
</organism>
<gene>
    <name evidence="1" type="ORF">GQ26_0520500</name>
</gene>
<dbReference type="AlphaFoldDB" id="A0A093V5B8"/>
<evidence type="ECO:0000313" key="1">
    <source>
        <dbReference type="EMBL" id="KFX41916.1"/>
    </source>
</evidence>
<dbReference type="HOGENOM" id="CLU_3224878_0_0_1"/>
<accession>A0A093V5B8</accession>
<reference key="1">
    <citation type="journal article" date="2014" name="PLoS Genet.">
        <title>Signature Gene Expression Reveals Novel Clues to the Molecular Mechanisms of Dimorphic Transition in Penicillium marneffei.</title>
        <authorList>
            <person name="Yang E."/>
            <person name="Wang G."/>
            <person name="Cai J."/>
            <person name="Woo P.C."/>
            <person name="Lau S.K."/>
            <person name="Yuen K.-Y."/>
            <person name="Chow W.-N."/>
            <person name="Lin X."/>
        </authorList>
    </citation>
    <scope>NUCLEOTIDE SEQUENCE [LARGE SCALE GENOMIC DNA]</scope>
    <source>
        <strain>PM1</strain>
    </source>
</reference>
<proteinExistence type="predicted"/>
<sequence>MGYRPLIETHLLTRYHGVIIHGIGVGIGESATPMNLPRINLLDM</sequence>
<reference evidence="1" key="2">
    <citation type="journal article" date="2014" name="PLoS Genet.">
        <title>Signature gene expression reveals novel clues to the molecular mechanisms of dimorphic transition in Penicillium marneffei.</title>
        <authorList>
            <person name="Yang E."/>
            <person name="Wang G."/>
            <person name="Cai J."/>
            <person name="Woo P.C."/>
            <person name="Lau S.K."/>
            <person name="Yuen K.-Y."/>
            <person name="Chow W.-N."/>
            <person name="Lin X."/>
        </authorList>
    </citation>
    <scope>NUCLEOTIDE SEQUENCE</scope>
    <source>
        <strain evidence="1">PM1</strain>
    </source>
</reference>